<comment type="caution">
    <text evidence="1">The sequence shown here is derived from an EMBL/GenBank/DDBJ whole genome shotgun (WGS) entry which is preliminary data.</text>
</comment>
<evidence type="ECO:0000313" key="2">
    <source>
        <dbReference type="Proteomes" id="UP000229816"/>
    </source>
</evidence>
<dbReference type="EMBL" id="PFSF01000037">
    <property type="protein sequence ID" value="PJC28135.1"/>
    <property type="molecule type" value="Genomic_DNA"/>
</dbReference>
<accession>A0A2M8ESN0</accession>
<protein>
    <recommendedName>
        <fullName evidence="3">Type II secretion system protein GspG C-terminal domain-containing protein</fullName>
    </recommendedName>
</protein>
<dbReference type="Pfam" id="PF07963">
    <property type="entry name" value="N_methyl"/>
    <property type="match status" value="1"/>
</dbReference>
<organism evidence="1 2">
    <name type="scientific">Candidatus Shapirobacteria bacterium CG_4_9_14_0_2_um_filter_39_11</name>
    <dbReference type="NCBI Taxonomy" id="1974478"/>
    <lineage>
        <taxon>Bacteria</taxon>
        <taxon>Candidatus Shapironibacteriota</taxon>
    </lineage>
</organism>
<dbReference type="Gene3D" id="3.30.700.10">
    <property type="entry name" value="Glycoprotein, Type 4 Pilin"/>
    <property type="match status" value="1"/>
</dbReference>
<reference evidence="2" key="1">
    <citation type="submission" date="2017-09" db="EMBL/GenBank/DDBJ databases">
        <title>Depth-based differentiation of microbial function through sediment-hosted aquifers and enrichment of novel symbionts in the deep terrestrial subsurface.</title>
        <authorList>
            <person name="Probst A.J."/>
            <person name="Ladd B."/>
            <person name="Jarett J.K."/>
            <person name="Geller-Mcgrath D.E."/>
            <person name="Sieber C.M.K."/>
            <person name="Emerson J.B."/>
            <person name="Anantharaman K."/>
            <person name="Thomas B.C."/>
            <person name="Malmstrom R."/>
            <person name="Stieglmeier M."/>
            <person name="Klingl A."/>
            <person name="Woyke T."/>
            <person name="Ryan C.M."/>
            <person name="Banfield J.F."/>
        </authorList>
    </citation>
    <scope>NUCLEOTIDE SEQUENCE [LARGE SCALE GENOMIC DNA]</scope>
</reference>
<dbReference type="InterPro" id="IPR045584">
    <property type="entry name" value="Pilin-like"/>
</dbReference>
<gene>
    <name evidence="1" type="ORF">CO054_01835</name>
</gene>
<dbReference type="SUPFAM" id="SSF54523">
    <property type="entry name" value="Pili subunits"/>
    <property type="match status" value="1"/>
</dbReference>
<dbReference type="AlphaFoldDB" id="A0A2M8ESN0"/>
<dbReference type="InterPro" id="IPR012902">
    <property type="entry name" value="N_methyl_site"/>
</dbReference>
<proteinExistence type="predicted"/>
<name>A0A2M8ESN0_9BACT</name>
<evidence type="ECO:0008006" key="3">
    <source>
        <dbReference type="Google" id="ProtNLM"/>
    </source>
</evidence>
<feature type="non-terminal residue" evidence="1">
    <location>
        <position position="131"/>
    </location>
</feature>
<evidence type="ECO:0000313" key="1">
    <source>
        <dbReference type="EMBL" id="PJC28135.1"/>
    </source>
</evidence>
<sequence>MKNLKRKILGFTMIELLIVVTVLGILAVAVLSAINPIEQINRGKDTGSRSDAEQLLSAIDRFYTQGYYPWQTGATDIDDVTTPWGDVNLTAWADDNNVAVLTKLSSGGTAEIKESFVTRITATAYNTLKKY</sequence>
<dbReference type="Proteomes" id="UP000229816">
    <property type="component" value="Unassembled WGS sequence"/>
</dbReference>
<dbReference type="NCBIfam" id="TIGR02532">
    <property type="entry name" value="IV_pilin_GFxxxE"/>
    <property type="match status" value="1"/>
</dbReference>